<dbReference type="Proteomes" id="UP000070188">
    <property type="component" value="Unassembled WGS sequence"/>
</dbReference>
<gene>
    <name evidence="1" type="ORF">LI90_4333</name>
</gene>
<dbReference type="EMBL" id="LAXD01000002">
    <property type="protein sequence ID" value="KWW97361.1"/>
    <property type="molecule type" value="Genomic_DNA"/>
</dbReference>
<proteinExistence type="predicted"/>
<geneLocation type="plasmid" evidence="1">
    <name>unnamed</name>
</geneLocation>
<evidence type="ECO:0000313" key="2">
    <source>
        <dbReference type="Proteomes" id="UP000070188"/>
    </source>
</evidence>
<organism evidence="1 2">
    <name type="scientific">Carbonactinospora thermoautotrophica</name>
    <dbReference type="NCBI Taxonomy" id="1469144"/>
    <lineage>
        <taxon>Bacteria</taxon>
        <taxon>Bacillati</taxon>
        <taxon>Actinomycetota</taxon>
        <taxon>Actinomycetes</taxon>
        <taxon>Kitasatosporales</taxon>
        <taxon>Carbonactinosporaceae</taxon>
        <taxon>Carbonactinospora</taxon>
    </lineage>
</organism>
<protein>
    <submittedName>
        <fullName evidence="1">Uncharacterized protein</fullName>
    </submittedName>
</protein>
<accession>A0A132MIV8</accession>
<dbReference type="RefSeq" id="WP_066892345.1">
    <property type="nucleotide sequence ID" value="NZ_LAXD01000002.1"/>
</dbReference>
<keyword evidence="1" id="KW-0614">Plasmid</keyword>
<dbReference type="AlphaFoldDB" id="A0A132MIV8"/>
<dbReference type="PATRIC" id="fig|1469144.10.peg.8"/>
<name>A0A132MIV8_9ACTN</name>
<sequence length="93" mass="10452">MAKTKQPEIGGWIRPAELRTRDIVETGHGRVLFEVEDCWPTTAGAEGLTHLPPQTVIYIVTGWRYDEASKTEKPVRGLHLPTSEFILRGRPDA</sequence>
<keyword evidence="2" id="KW-1185">Reference proteome</keyword>
<evidence type="ECO:0000313" key="1">
    <source>
        <dbReference type="EMBL" id="KWW97361.1"/>
    </source>
</evidence>
<reference evidence="2" key="1">
    <citation type="submission" date="2015-04" db="EMBL/GenBank/DDBJ databases">
        <title>Physiological reanalysis, assessment of diazotrophy, and genome sequences of multiple isolates of Streptomyces thermoautotrophicus.</title>
        <authorList>
            <person name="MacKellar D.C."/>
            <person name="Lieber L."/>
            <person name="Norman J."/>
            <person name="Bolger A."/>
            <person name="Tobin C."/>
            <person name="Murray J.W."/>
            <person name="Chang R."/>
            <person name="Ford T."/>
            <person name="Nguyen P.Q."/>
            <person name="Woodward J."/>
            <person name="Permingeat H."/>
            <person name="Joshi N.S."/>
            <person name="Silver P.A."/>
            <person name="Usadel B."/>
            <person name="Rutherford A.W."/>
            <person name="Friesen M."/>
            <person name="Prell J."/>
        </authorList>
    </citation>
    <scope>NUCLEOTIDE SEQUENCE [LARGE SCALE GENOMIC DNA]</scope>
    <source>
        <strain evidence="2">H1</strain>
    </source>
</reference>
<comment type="caution">
    <text evidence="1">The sequence shown here is derived from an EMBL/GenBank/DDBJ whole genome shotgun (WGS) entry which is preliminary data.</text>
</comment>